<comment type="caution">
    <text evidence="6">The sequence shown here is derived from an EMBL/GenBank/DDBJ whole genome shotgun (WGS) entry which is preliminary data.</text>
</comment>
<dbReference type="Gene3D" id="1.10.10.10">
    <property type="entry name" value="Winged helix-like DNA-binding domain superfamily/Winged helix DNA-binding domain"/>
    <property type="match status" value="1"/>
</dbReference>
<keyword evidence="7" id="KW-1185">Reference proteome</keyword>
<dbReference type="InterPro" id="IPR005561">
    <property type="entry name" value="ANTAR"/>
</dbReference>
<dbReference type="InterPro" id="IPR011006">
    <property type="entry name" value="CheY-like_superfamily"/>
</dbReference>
<dbReference type="InterPro" id="IPR012074">
    <property type="entry name" value="GAF_ANTAR"/>
</dbReference>
<dbReference type="SUPFAM" id="SSF55781">
    <property type="entry name" value="GAF domain-like"/>
    <property type="match status" value="1"/>
</dbReference>
<organism evidence="6 7">
    <name type="scientific">Arthrobacter gyeryongensis</name>
    <dbReference type="NCBI Taxonomy" id="1650592"/>
    <lineage>
        <taxon>Bacteria</taxon>
        <taxon>Bacillati</taxon>
        <taxon>Actinomycetota</taxon>
        <taxon>Actinomycetes</taxon>
        <taxon>Micrococcales</taxon>
        <taxon>Micrococcaceae</taxon>
        <taxon>Arthrobacter</taxon>
    </lineage>
</organism>
<keyword evidence="1" id="KW-0808">Transferase</keyword>
<evidence type="ECO:0000256" key="2">
    <source>
        <dbReference type="ARBA" id="ARBA00022777"/>
    </source>
</evidence>
<dbReference type="Gene3D" id="3.30.450.40">
    <property type="match status" value="1"/>
</dbReference>
<dbReference type="InterPro" id="IPR036388">
    <property type="entry name" value="WH-like_DNA-bd_sf"/>
</dbReference>
<reference evidence="7" key="1">
    <citation type="journal article" date="2019" name="Int. J. Syst. Evol. Microbiol.">
        <title>The Global Catalogue of Microorganisms (GCM) 10K type strain sequencing project: providing services to taxonomists for standard genome sequencing and annotation.</title>
        <authorList>
            <consortium name="The Broad Institute Genomics Platform"/>
            <consortium name="The Broad Institute Genome Sequencing Center for Infectious Disease"/>
            <person name="Wu L."/>
            <person name="Ma J."/>
        </authorList>
    </citation>
    <scope>NUCLEOTIDE SEQUENCE [LARGE SCALE GENOMIC DNA]</scope>
    <source>
        <strain evidence="7">JCM 18514</strain>
    </source>
</reference>
<evidence type="ECO:0000313" key="6">
    <source>
        <dbReference type="EMBL" id="GAA5190415.1"/>
    </source>
</evidence>
<dbReference type="PROSITE" id="PS50921">
    <property type="entry name" value="ANTAR"/>
    <property type="match status" value="1"/>
</dbReference>
<sequence length="267" mass="29336">MWWTFYRRPVSAIAALLLLDWIMDEMGLNASVVGQLQDLVIDSEDVSGFLEDLAIFTASSVSAARDQDVLCGVTLSRRRRAMTVAGNNHEARLIDEVQQAYGDGPCLEAMRTGKTVLISDTSGDSQWPEYCATIAERGHLAVLCVPLGLEDGATAALNLFARQRDAFDEASIRSCELFASQAEKALRLAVRIGARQQRAEDLEQAMRSRTAIDLATGVIMGQNRCSQEEAFRILSRASNGRNQKLRDVAESLLRSLANETPVSHFEA</sequence>
<dbReference type="RefSeq" id="WP_345447963.1">
    <property type="nucleotide sequence ID" value="NZ_BAABKK010000005.1"/>
</dbReference>
<dbReference type="PIRSF" id="PIRSF036625">
    <property type="entry name" value="GAF_ANTAR"/>
    <property type="match status" value="1"/>
</dbReference>
<dbReference type="EMBL" id="BAABKK010000005">
    <property type="protein sequence ID" value="GAA5190415.1"/>
    <property type="molecule type" value="Genomic_DNA"/>
</dbReference>
<name>A0ABP9S4L2_9MICC</name>
<feature type="domain" description="ANTAR" evidence="5">
    <location>
        <begin position="192"/>
        <end position="253"/>
    </location>
</feature>
<evidence type="ECO:0000256" key="3">
    <source>
        <dbReference type="ARBA" id="ARBA00023015"/>
    </source>
</evidence>
<evidence type="ECO:0000256" key="4">
    <source>
        <dbReference type="ARBA" id="ARBA00023163"/>
    </source>
</evidence>
<dbReference type="InterPro" id="IPR003018">
    <property type="entry name" value="GAF"/>
</dbReference>
<evidence type="ECO:0000256" key="1">
    <source>
        <dbReference type="ARBA" id="ARBA00022679"/>
    </source>
</evidence>
<keyword evidence="3" id="KW-0805">Transcription regulation</keyword>
<dbReference type="SUPFAM" id="SSF52172">
    <property type="entry name" value="CheY-like"/>
    <property type="match status" value="1"/>
</dbReference>
<dbReference type="Pfam" id="PF13185">
    <property type="entry name" value="GAF_2"/>
    <property type="match status" value="1"/>
</dbReference>
<evidence type="ECO:0000313" key="7">
    <source>
        <dbReference type="Proteomes" id="UP001500200"/>
    </source>
</evidence>
<proteinExistence type="predicted"/>
<keyword evidence="4" id="KW-0804">Transcription</keyword>
<dbReference type="SMART" id="SM01012">
    <property type="entry name" value="ANTAR"/>
    <property type="match status" value="1"/>
</dbReference>
<gene>
    <name evidence="6" type="ORF">GCM10023346_07390</name>
</gene>
<accession>A0ABP9S4L2</accession>
<dbReference type="Proteomes" id="UP001500200">
    <property type="component" value="Unassembled WGS sequence"/>
</dbReference>
<protein>
    <submittedName>
        <fullName evidence="6">GAF and ANTAR domain-containing protein</fullName>
    </submittedName>
</protein>
<evidence type="ECO:0000259" key="5">
    <source>
        <dbReference type="PROSITE" id="PS50921"/>
    </source>
</evidence>
<dbReference type="InterPro" id="IPR029016">
    <property type="entry name" value="GAF-like_dom_sf"/>
</dbReference>
<dbReference type="Pfam" id="PF03861">
    <property type="entry name" value="ANTAR"/>
    <property type="match status" value="1"/>
</dbReference>
<keyword evidence="2" id="KW-0418">Kinase</keyword>